<feature type="domain" description="Polymerase nucleotidyl transferase" evidence="1">
    <location>
        <begin position="19"/>
        <end position="67"/>
    </location>
</feature>
<dbReference type="KEGG" id="rca:Rcas_1301"/>
<evidence type="ECO:0000313" key="2">
    <source>
        <dbReference type="EMBL" id="ABU57398.1"/>
    </source>
</evidence>
<dbReference type="Proteomes" id="UP000000263">
    <property type="component" value="Chromosome"/>
</dbReference>
<dbReference type="HOGENOM" id="CLU_130257_9_5_0"/>
<evidence type="ECO:0000313" key="3">
    <source>
        <dbReference type="Proteomes" id="UP000000263"/>
    </source>
</evidence>
<reference evidence="2 3" key="1">
    <citation type="submission" date="2007-08" db="EMBL/GenBank/DDBJ databases">
        <title>Complete sequence of Roseiflexus castenholzii DSM 13941.</title>
        <authorList>
            <consortium name="US DOE Joint Genome Institute"/>
            <person name="Copeland A."/>
            <person name="Lucas S."/>
            <person name="Lapidus A."/>
            <person name="Barry K."/>
            <person name="Glavina del Rio T."/>
            <person name="Dalin E."/>
            <person name="Tice H."/>
            <person name="Pitluck S."/>
            <person name="Thompson L.S."/>
            <person name="Brettin T."/>
            <person name="Bruce D."/>
            <person name="Detter J.C."/>
            <person name="Han C."/>
            <person name="Tapia R."/>
            <person name="Schmutz J."/>
            <person name="Larimer F."/>
            <person name="Land M."/>
            <person name="Hauser L."/>
            <person name="Kyrpides N."/>
            <person name="Mikhailova N."/>
            <person name="Bryant D.A."/>
            <person name="Hanada S."/>
            <person name="Tsukatani Y."/>
            <person name="Richardson P."/>
        </authorList>
    </citation>
    <scope>NUCLEOTIDE SEQUENCE [LARGE SCALE GENOMIC DNA]</scope>
    <source>
        <strain evidence="3">DSM 13941 / HLO8</strain>
    </source>
</reference>
<dbReference type="GO" id="GO:0016779">
    <property type="term" value="F:nucleotidyltransferase activity"/>
    <property type="evidence" value="ECO:0007669"/>
    <property type="project" value="InterPro"/>
</dbReference>
<dbReference type="EMBL" id="CP000804">
    <property type="protein sequence ID" value="ABU57398.1"/>
    <property type="molecule type" value="Genomic_DNA"/>
</dbReference>
<dbReference type="Pfam" id="PF01909">
    <property type="entry name" value="NTP_transf_2"/>
    <property type="match status" value="1"/>
</dbReference>
<dbReference type="STRING" id="383372.Rcas_1301"/>
<dbReference type="CDD" id="cd05403">
    <property type="entry name" value="NT_KNTase_like"/>
    <property type="match status" value="1"/>
</dbReference>
<dbReference type="SUPFAM" id="SSF81301">
    <property type="entry name" value="Nucleotidyltransferase"/>
    <property type="match status" value="1"/>
</dbReference>
<protein>
    <submittedName>
        <fullName evidence="2">DNA polymerase beta domain protein region</fullName>
    </submittedName>
</protein>
<sequence>MRASPHHYEHLLTEAHRLADQLRALGAVRVILFGSLARGGVSLFSDIDLLALFENSRSPRELTRWVYSVIDSSESIDILAYSIDDFERIRQRPFWKHALQHAQVLYERPTT</sequence>
<name>A7NIU0_ROSCS</name>
<dbReference type="eggNOG" id="COG1708">
    <property type="taxonomic scope" value="Bacteria"/>
</dbReference>
<accession>A7NIU0</accession>
<dbReference type="OrthoDB" id="559450at2"/>
<dbReference type="RefSeq" id="WP_012119828.1">
    <property type="nucleotide sequence ID" value="NC_009767.1"/>
</dbReference>
<evidence type="ECO:0000259" key="1">
    <source>
        <dbReference type="Pfam" id="PF01909"/>
    </source>
</evidence>
<organism evidence="2 3">
    <name type="scientific">Roseiflexus castenholzii (strain DSM 13941 / HLO8)</name>
    <dbReference type="NCBI Taxonomy" id="383372"/>
    <lineage>
        <taxon>Bacteria</taxon>
        <taxon>Bacillati</taxon>
        <taxon>Chloroflexota</taxon>
        <taxon>Chloroflexia</taxon>
        <taxon>Chloroflexales</taxon>
        <taxon>Roseiflexineae</taxon>
        <taxon>Roseiflexaceae</taxon>
        <taxon>Roseiflexus</taxon>
    </lineage>
</organism>
<proteinExistence type="predicted"/>
<gene>
    <name evidence="2" type="ordered locus">Rcas_1301</name>
</gene>
<keyword evidence="3" id="KW-1185">Reference proteome</keyword>
<dbReference type="AlphaFoldDB" id="A7NIU0"/>
<dbReference type="Gene3D" id="3.30.460.10">
    <property type="entry name" value="Beta Polymerase, domain 2"/>
    <property type="match status" value="1"/>
</dbReference>
<dbReference type="InterPro" id="IPR043519">
    <property type="entry name" value="NT_sf"/>
</dbReference>
<dbReference type="InterPro" id="IPR002934">
    <property type="entry name" value="Polymerase_NTP_transf_dom"/>
</dbReference>